<sequence>MRDGSQSFTSSLEPRLLLKSMTTSLYVKNYNLKIVRTKAVLESNYSGPPKGGCRE</sequence>
<gene>
    <name evidence="1" type="ORF">RchiOBHm_Chr7g0215831</name>
</gene>
<evidence type="ECO:0000313" key="1">
    <source>
        <dbReference type="EMBL" id="PRQ19310.1"/>
    </source>
</evidence>
<comment type="caution">
    <text evidence="1">The sequence shown here is derived from an EMBL/GenBank/DDBJ whole genome shotgun (WGS) entry which is preliminary data.</text>
</comment>
<proteinExistence type="predicted"/>
<dbReference type="AlphaFoldDB" id="A0A2P6PBK3"/>
<organism evidence="1 2">
    <name type="scientific">Rosa chinensis</name>
    <name type="common">China rose</name>
    <dbReference type="NCBI Taxonomy" id="74649"/>
    <lineage>
        <taxon>Eukaryota</taxon>
        <taxon>Viridiplantae</taxon>
        <taxon>Streptophyta</taxon>
        <taxon>Embryophyta</taxon>
        <taxon>Tracheophyta</taxon>
        <taxon>Spermatophyta</taxon>
        <taxon>Magnoliopsida</taxon>
        <taxon>eudicotyledons</taxon>
        <taxon>Gunneridae</taxon>
        <taxon>Pentapetalae</taxon>
        <taxon>rosids</taxon>
        <taxon>fabids</taxon>
        <taxon>Rosales</taxon>
        <taxon>Rosaceae</taxon>
        <taxon>Rosoideae</taxon>
        <taxon>Rosoideae incertae sedis</taxon>
        <taxon>Rosa</taxon>
    </lineage>
</organism>
<dbReference type="Proteomes" id="UP000238479">
    <property type="component" value="Chromosome 7"/>
</dbReference>
<dbReference type="EMBL" id="PDCK01000045">
    <property type="protein sequence ID" value="PRQ19310.1"/>
    <property type="molecule type" value="Genomic_DNA"/>
</dbReference>
<keyword evidence="2" id="KW-1185">Reference proteome</keyword>
<accession>A0A2P6PBK3</accession>
<evidence type="ECO:0000313" key="2">
    <source>
        <dbReference type="Proteomes" id="UP000238479"/>
    </source>
</evidence>
<protein>
    <submittedName>
        <fullName evidence="1">Uncharacterized protein</fullName>
    </submittedName>
</protein>
<dbReference type="Gramene" id="PRQ19310">
    <property type="protein sequence ID" value="PRQ19310"/>
    <property type="gene ID" value="RchiOBHm_Chr7g0215831"/>
</dbReference>
<reference evidence="1 2" key="1">
    <citation type="journal article" date="2018" name="Nat. Genet.">
        <title>The Rosa genome provides new insights in the design of modern roses.</title>
        <authorList>
            <person name="Bendahmane M."/>
        </authorList>
    </citation>
    <scope>NUCLEOTIDE SEQUENCE [LARGE SCALE GENOMIC DNA]</scope>
    <source>
        <strain evidence="2">cv. Old Blush</strain>
    </source>
</reference>
<name>A0A2P6PBK3_ROSCH</name>